<dbReference type="GO" id="GO:0005886">
    <property type="term" value="C:plasma membrane"/>
    <property type="evidence" value="ECO:0007669"/>
    <property type="project" value="TreeGrafter"/>
</dbReference>
<keyword evidence="7" id="KW-0808">Transferase</keyword>
<dbReference type="EC" id="2.7.1.130" evidence="3"/>
<evidence type="ECO:0000256" key="1">
    <source>
        <dbReference type="ARBA" id="ARBA00002274"/>
    </source>
</evidence>
<dbReference type="GO" id="GO:0009245">
    <property type="term" value="P:lipid A biosynthetic process"/>
    <property type="evidence" value="ECO:0007669"/>
    <property type="project" value="UniProtKB-KW"/>
</dbReference>
<dbReference type="GO" id="GO:0009244">
    <property type="term" value="P:lipopolysaccharide core region biosynthetic process"/>
    <property type="evidence" value="ECO:0007669"/>
    <property type="project" value="TreeGrafter"/>
</dbReference>
<dbReference type="GO" id="GO:0005524">
    <property type="term" value="F:ATP binding"/>
    <property type="evidence" value="ECO:0007669"/>
    <property type="project" value="UniProtKB-KW"/>
</dbReference>
<proteinExistence type="predicted"/>
<dbReference type="AlphaFoldDB" id="A0A7V2SIK7"/>
<dbReference type="InterPro" id="IPR003758">
    <property type="entry name" value="LpxK"/>
</dbReference>
<dbReference type="UniPathway" id="UPA00359">
    <property type="reaction ID" value="UER00482"/>
</dbReference>
<keyword evidence="9" id="KW-0418">Kinase</keyword>
<evidence type="ECO:0000313" key="13">
    <source>
        <dbReference type="EMBL" id="HFC03549.1"/>
    </source>
</evidence>
<evidence type="ECO:0000256" key="3">
    <source>
        <dbReference type="ARBA" id="ARBA00012071"/>
    </source>
</evidence>
<evidence type="ECO:0000256" key="7">
    <source>
        <dbReference type="ARBA" id="ARBA00022679"/>
    </source>
</evidence>
<organism evidence="13">
    <name type="scientific">Nitratifractor salsuginis</name>
    <dbReference type="NCBI Taxonomy" id="269261"/>
    <lineage>
        <taxon>Bacteria</taxon>
        <taxon>Pseudomonadati</taxon>
        <taxon>Campylobacterota</taxon>
        <taxon>Epsilonproteobacteria</taxon>
        <taxon>Campylobacterales</taxon>
        <taxon>Sulfurovaceae</taxon>
        <taxon>Nitratifractor</taxon>
    </lineage>
</organism>
<comment type="pathway">
    <text evidence="2">Glycolipid biosynthesis; lipid IV(A) biosynthesis; lipid IV(A) from (3R)-3-hydroxytetradecanoyl-[acyl-carrier-protein] and UDP-N-acetyl-alpha-D-glucosamine: step 6/6.</text>
</comment>
<gene>
    <name evidence="13" type="ORF">ENJ74_01630</name>
</gene>
<keyword evidence="8" id="KW-0547">Nucleotide-binding</keyword>
<dbReference type="PANTHER" id="PTHR42724">
    <property type="entry name" value="TETRAACYLDISACCHARIDE 4'-KINASE"/>
    <property type="match status" value="1"/>
</dbReference>
<keyword evidence="5" id="KW-0444">Lipid biosynthesis</keyword>
<evidence type="ECO:0000256" key="9">
    <source>
        <dbReference type="ARBA" id="ARBA00022777"/>
    </source>
</evidence>
<evidence type="ECO:0000256" key="12">
    <source>
        <dbReference type="ARBA" id="ARBA00029757"/>
    </source>
</evidence>
<sequence length="100" mass="11015">MFYRPTGSDRLLSAVLAPLGWIYGSAMRIRRLLARREVFPVPIISVGNLVVGGSGKTPFVIALASRYERVWIVSRGYGRRSRGLVEVSREGEILAPVEAA</sequence>
<dbReference type="EMBL" id="DRNO01000111">
    <property type="protein sequence ID" value="HFC03549.1"/>
    <property type="molecule type" value="Genomic_DNA"/>
</dbReference>
<protein>
    <recommendedName>
        <fullName evidence="4">Tetraacyldisaccharide 4'-kinase</fullName>
        <ecNumber evidence="3">2.7.1.130</ecNumber>
    </recommendedName>
    <alternativeName>
        <fullName evidence="12">Lipid A 4'-kinase</fullName>
    </alternativeName>
</protein>
<keyword evidence="11" id="KW-0443">Lipid metabolism</keyword>
<evidence type="ECO:0000256" key="6">
    <source>
        <dbReference type="ARBA" id="ARBA00022556"/>
    </source>
</evidence>
<evidence type="ECO:0000256" key="8">
    <source>
        <dbReference type="ARBA" id="ARBA00022741"/>
    </source>
</evidence>
<evidence type="ECO:0000256" key="2">
    <source>
        <dbReference type="ARBA" id="ARBA00004870"/>
    </source>
</evidence>
<reference evidence="13" key="1">
    <citation type="journal article" date="2020" name="mSystems">
        <title>Genome- and Community-Level Interaction Insights into Carbon Utilization and Element Cycling Functions of Hydrothermarchaeota in Hydrothermal Sediment.</title>
        <authorList>
            <person name="Zhou Z."/>
            <person name="Liu Y."/>
            <person name="Xu W."/>
            <person name="Pan J."/>
            <person name="Luo Z.H."/>
            <person name="Li M."/>
        </authorList>
    </citation>
    <scope>NUCLEOTIDE SEQUENCE [LARGE SCALE GENOMIC DNA]</scope>
    <source>
        <strain evidence="13">HyVt-513</strain>
    </source>
</reference>
<dbReference type="Pfam" id="PF02606">
    <property type="entry name" value="LpxK"/>
    <property type="match status" value="1"/>
</dbReference>
<comment type="caution">
    <text evidence="13">The sequence shown here is derived from an EMBL/GenBank/DDBJ whole genome shotgun (WGS) entry which is preliminary data.</text>
</comment>
<name>A0A7V2SIK7_9BACT</name>
<accession>A0A7V2SIK7</accession>
<evidence type="ECO:0000256" key="10">
    <source>
        <dbReference type="ARBA" id="ARBA00022840"/>
    </source>
</evidence>
<dbReference type="PANTHER" id="PTHR42724:SF1">
    <property type="entry name" value="TETRAACYLDISACCHARIDE 4'-KINASE, MITOCHONDRIAL-RELATED"/>
    <property type="match status" value="1"/>
</dbReference>
<feature type="non-terminal residue" evidence="13">
    <location>
        <position position="100"/>
    </location>
</feature>
<evidence type="ECO:0000256" key="11">
    <source>
        <dbReference type="ARBA" id="ARBA00023098"/>
    </source>
</evidence>
<evidence type="ECO:0000256" key="5">
    <source>
        <dbReference type="ARBA" id="ARBA00022516"/>
    </source>
</evidence>
<comment type="function">
    <text evidence="1">Transfers the gamma-phosphate of ATP to the 4'-position of a tetraacyldisaccharide 1-phosphate intermediate (termed DS-1-P) to form tetraacyldisaccharide 1,4'-bis-phosphate (lipid IVA).</text>
</comment>
<keyword evidence="6" id="KW-0441">Lipid A biosynthesis</keyword>
<dbReference type="GO" id="GO:0009029">
    <property type="term" value="F:lipid-A 4'-kinase activity"/>
    <property type="evidence" value="ECO:0007669"/>
    <property type="project" value="UniProtKB-EC"/>
</dbReference>
<dbReference type="Proteomes" id="UP000885722">
    <property type="component" value="Unassembled WGS sequence"/>
</dbReference>
<keyword evidence="10" id="KW-0067">ATP-binding</keyword>
<evidence type="ECO:0000256" key="4">
    <source>
        <dbReference type="ARBA" id="ARBA00016436"/>
    </source>
</evidence>